<accession>A0A8H6YZY0</accession>
<dbReference type="Proteomes" id="UP000623467">
    <property type="component" value="Unassembled WGS sequence"/>
</dbReference>
<dbReference type="OrthoDB" id="2526979at2759"/>
<name>A0A8H6YZY0_9AGAR</name>
<keyword evidence="3" id="KW-1185">Reference proteome</keyword>
<comment type="caution">
    <text evidence="2">The sequence shown here is derived from an EMBL/GenBank/DDBJ whole genome shotgun (WGS) entry which is preliminary data.</text>
</comment>
<organism evidence="2 3">
    <name type="scientific">Mycena sanguinolenta</name>
    <dbReference type="NCBI Taxonomy" id="230812"/>
    <lineage>
        <taxon>Eukaryota</taxon>
        <taxon>Fungi</taxon>
        <taxon>Dikarya</taxon>
        <taxon>Basidiomycota</taxon>
        <taxon>Agaricomycotina</taxon>
        <taxon>Agaricomycetes</taxon>
        <taxon>Agaricomycetidae</taxon>
        <taxon>Agaricales</taxon>
        <taxon>Marasmiineae</taxon>
        <taxon>Mycenaceae</taxon>
        <taxon>Mycena</taxon>
    </lineage>
</organism>
<feature type="region of interest" description="Disordered" evidence="1">
    <location>
        <begin position="80"/>
        <end position="150"/>
    </location>
</feature>
<evidence type="ECO:0000313" key="3">
    <source>
        <dbReference type="Proteomes" id="UP000623467"/>
    </source>
</evidence>
<reference evidence="2" key="1">
    <citation type="submission" date="2020-05" db="EMBL/GenBank/DDBJ databases">
        <title>Mycena genomes resolve the evolution of fungal bioluminescence.</title>
        <authorList>
            <person name="Tsai I.J."/>
        </authorList>
    </citation>
    <scope>NUCLEOTIDE SEQUENCE</scope>
    <source>
        <strain evidence="2">160909Yilan</strain>
    </source>
</reference>
<protein>
    <submittedName>
        <fullName evidence="2">Uncharacterized protein</fullName>
    </submittedName>
</protein>
<evidence type="ECO:0000313" key="2">
    <source>
        <dbReference type="EMBL" id="KAF7370128.1"/>
    </source>
</evidence>
<evidence type="ECO:0000256" key="1">
    <source>
        <dbReference type="SAM" id="MobiDB-lite"/>
    </source>
</evidence>
<feature type="compositionally biased region" description="Polar residues" evidence="1">
    <location>
        <begin position="1"/>
        <end position="17"/>
    </location>
</feature>
<feature type="compositionally biased region" description="Polar residues" evidence="1">
    <location>
        <begin position="105"/>
        <end position="125"/>
    </location>
</feature>
<dbReference type="EMBL" id="JACAZH010000004">
    <property type="protein sequence ID" value="KAF7370128.1"/>
    <property type="molecule type" value="Genomic_DNA"/>
</dbReference>
<gene>
    <name evidence="2" type="ORF">MSAN_00643000</name>
</gene>
<proteinExistence type="predicted"/>
<feature type="region of interest" description="Disordered" evidence="1">
    <location>
        <begin position="1"/>
        <end position="31"/>
    </location>
</feature>
<sequence length="247" mass="26158">MYSQSLSLSQASDTTPSAPERHLPRRSRTLSVSIPLAGTSKIVIAAPSSASKSAAHDAAGAFTLTRCARTALLGLVLGTSDESDSNEESYSNESYDDREYRPAHTRTSSTFSNTAVPSISRTTSPFEGERAPIPPGWGARPRRAGEDPTPGAGAFAVARTVGAHSPGAERLGAHVACGNRDRGVCSVRGARGEFPSLRALRKNVVLACLPNGGDASLSAETLADNGLTVNRWFFRMRVYGYIHYAGY</sequence>
<dbReference type="AlphaFoldDB" id="A0A8H6YZY0"/>